<dbReference type="SMART" id="SM01043">
    <property type="entry name" value="BTAD"/>
    <property type="match status" value="1"/>
</dbReference>
<dbReference type="STRING" id="501024.RTCCBAU85039_2652"/>
<reference evidence="3" key="1">
    <citation type="submission" date="2016-10" db="EMBL/GenBank/DDBJ databases">
        <authorList>
            <person name="de Groot N.N."/>
        </authorList>
    </citation>
    <scope>NUCLEOTIDE SEQUENCE [LARGE SCALE GENOMIC DNA]</scope>
    <source>
        <strain evidence="3">CCBAU85039</strain>
    </source>
</reference>
<dbReference type="Proteomes" id="UP000198939">
    <property type="component" value="Unassembled WGS sequence"/>
</dbReference>
<dbReference type="PANTHER" id="PTHR35807">
    <property type="entry name" value="TRANSCRIPTIONAL REGULATOR REDD-RELATED"/>
    <property type="match status" value="1"/>
</dbReference>
<dbReference type="Pfam" id="PF13432">
    <property type="entry name" value="TPR_16"/>
    <property type="match status" value="1"/>
</dbReference>
<dbReference type="AlphaFoldDB" id="A0A1H8KZF7"/>
<feature type="domain" description="Bacterial transcriptional activator" evidence="2">
    <location>
        <begin position="102"/>
        <end position="236"/>
    </location>
</feature>
<evidence type="ECO:0000259" key="2">
    <source>
        <dbReference type="SMART" id="SM01043"/>
    </source>
</evidence>
<keyword evidence="1" id="KW-0802">TPR repeat</keyword>
<organism evidence="3 5">
    <name type="scientific">Rhizobium tibeticum</name>
    <dbReference type="NCBI Taxonomy" id="501024"/>
    <lineage>
        <taxon>Bacteria</taxon>
        <taxon>Pseudomonadati</taxon>
        <taxon>Pseudomonadota</taxon>
        <taxon>Alphaproteobacteria</taxon>
        <taxon>Hyphomicrobiales</taxon>
        <taxon>Rhizobiaceae</taxon>
        <taxon>Rhizobium/Agrobacterium group</taxon>
        <taxon>Rhizobium</taxon>
    </lineage>
</organism>
<evidence type="ECO:0000256" key="1">
    <source>
        <dbReference type="PROSITE-ProRule" id="PRU00339"/>
    </source>
</evidence>
<dbReference type="PROSITE" id="PS50005">
    <property type="entry name" value="TPR"/>
    <property type="match status" value="1"/>
</dbReference>
<sequence>MTGKQSYVLRLLGTPVLFAEGHEIALPEKAYALLAFLVTAPQYSMDREILRAILWQSDQSKQRAGSLRQLLARIDRSVPDGMPRLIKATKTHVAFNDKGWEADVLVLSNAAAPLPRPAWDLLRGDLVEGFKAPTIEAEERVGVERQRIAERREAHIIALLETPEKRTSGDILFLAGLLIEADPANEVACRALMKRHVEAGDLAAARQAYFRCRSELKTDYGAEPDAVTQALAHELGVIAPAMLANSAIAVSGNASTDPVGQPRVLILPPDTILSDPVLQRVGRALLEEVTIGLSQQRGFKVIAAHTSLEIVNRSLTGAIPAPTPPELRFDYTVYVTIHGREEDIYSTCRLTKTSTAEVLWAIDLPLAMQKVNQSFGQLARRIVMTLADTIERRELLDMTHDVNPSAYRLYLEGKRLVSKTDLQHLRQARKWFKSALARHDKFSSAHAGMARVLGMEWLVRGMKDTQLLEDADRSAWLARDSDPNSGRAMRELGFVALYRRRFADSLDFFAEAQMLNPNDADILADYADALLHDGQSDRALELSLAALKLNPLPPDYYYWNLGGIHFVQENYAKAIEVLDRVKDRPATSRLLAAAHAKNGDLRTAARYASIVLENFPDFRTDDVWQFVPDRNPDDTRQLIDGLRMAGLS</sequence>
<keyword evidence="4" id="KW-0238">DNA-binding</keyword>
<accession>A0A1H8KZF7</accession>
<dbReference type="Gene3D" id="1.10.10.10">
    <property type="entry name" value="Winged helix-like DNA-binding domain superfamily/Winged helix DNA-binding domain"/>
    <property type="match status" value="1"/>
</dbReference>
<proteinExistence type="predicted"/>
<dbReference type="SMART" id="SM00028">
    <property type="entry name" value="TPR"/>
    <property type="match status" value="3"/>
</dbReference>
<dbReference type="GO" id="GO:0003677">
    <property type="term" value="F:DNA binding"/>
    <property type="evidence" value="ECO:0007669"/>
    <property type="project" value="UniProtKB-KW"/>
</dbReference>
<gene>
    <name evidence="3" type="ORF">RTCCBAU85039_2652</name>
    <name evidence="4" type="ORF">SAMN05216228_101011</name>
</gene>
<evidence type="ECO:0000313" key="6">
    <source>
        <dbReference type="Proteomes" id="UP000198939"/>
    </source>
</evidence>
<dbReference type="Gene3D" id="1.25.40.10">
    <property type="entry name" value="Tetratricopeptide repeat domain"/>
    <property type="match status" value="2"/>
</dbReference>
<dbReference type="InterPro" id="IPR036388">
    <property type="entry name" value="WH-like_DNA-bd_sf"/>
</dbReference>
<evidence type="ECO:0000313" key="3">
    <source>
        <dbReference type="EMBL" id="SEH84556.1"/>
    </source>
</evidence>
<dbReference type="OrthoDB" id="54411at2"/>
<dbReference type="Pfam" id="PF03704">
    <property type="entry name" value="BTAD"/>
    <property type="match status" value="1"/>
</dbReference>
<dbReference type="InterPro" id="IPR019734">
    <property type="entry name" value="TPR_rpt"/>
</dbReference>
<dbReference type="EMBL" id="FNXB01000012">
    <property type="protein sequence ID" value="SEH84556.1"/>
    <property type="molecule type" value="Genomic_DNA"/>
</dbReference>
<dbReference type="Proteomes" id="UP000183063">
    <property type="component" value="Unassembled WGS sequence"/>
</dbReference>
<protein>
    <submittedName>
        <fullName evidence="4">DNA-binding transcriptional activator of the SARP family</fullName>
    </submittedName>
    <submittedName>
        <fullName evidence="3">Type IV pilus biogenesis/stability protein PilW</fullName>
    </submittedName>
</protein>
<feature type="repeat" description="TPR" evidence="1">
    <location>
        <begin position="486"/>
        <end position="519"/>
    </location>
</feature>
<evidence type="ECO:0000313" key="5">
    <source>
        <dbReference type="Proteomes" id="UP000183063"/>
    </source>
</evidence>
<dbReference type="RefSeq" id="WP_072376023.1">
    <property type="nucleotide sequence ID" value="NZ_FNXB01000012.1"/>
</dbReference>
<keyword evidence="6" id="KW-1185">Reference proteome</keyword>
<reference evidence="5" key="3">
    <citation type="submission" date="2016-10" db="EMBL/GenBank/DDBJ databases">
        <authorList>
            <person name="Wibberg D."/>
        </authorList>
    </citation>
    <scope>NUCLEOTIDE SEQUENCE [LARGE SCALE GENOMIC DNA]</scope>
</reference>
<dbReference type="InterPro" id="IPR051677">
    <property type="entry name" value="AfsR-DnrI-RedD_regulator"/>
</dbReference>
<dbReference type="EMBL" id="FOCV01000010">
    <property type="protein sequence ID" value="SEN97788.1"/>
    <property type="molecule type" value="Genomic_DNA"/>
</dbReference>
<dbReference type="InterPro" id="IPR005158">
    <property type="entry name" value="BTAD"/>
</dbReference>
<dbReference type="SUPFAM" id="SSF48452">
    <property type="entry name" value="TPR-like"/>
    <property type="match status" value="2"/>
</dbReference>
<reference evidence="4 6" key="2">
    <citation type="submission" date="2016-10" db="EMBL/GenBank/DDBJ databases">
        <authorList>
            <person name="Varghese N."/>
            <person name="Submissions S."/>
        </authorList>
    </citation>
    <scope>NUCLEOTIDE SEQUENCE [LARGE SCALE GENOMIC DNA]</scope>
    <source>
        <strain evidence="4 6">CGMCC 1.7071</strain>
    </source>
</reference>
<name>A0A1H8KZF7_9HYPH</name>
<evidence type="ECO:0000313" key="4">
    <source>
        <dbReference type="EMBL" id="SEN97788.1"/>
    </source>
</evidence>
<dbReference type="InterPro" id="IPR011990">
    <property type="entry name" value="TPR-like_helical_dom_sf"/>
</dbReference>